<dbReference type="RefSeq" id="WP_256710116.1">
    <property type="nucleotide sequence ID" value="NZ_CP101914.1"/>
</dbReference>
<dbReference type="SUPFAM" id="SSF54197">
    <property type="entry name" value="HIT-like"/>
    <property type="match status" value="1"/>
</dbReference>
<name>A0ABY5K3D3_9BACI</name>
<sequence length="143" mass="16243">MDNSSCPFCYPQLLGNQQVVLENEQARFLQLDEAKQSGIPLEGAGVIVTKAHRVSPFDITDEEWLAIKDILHKAKFIIDENHRPSGYNVGWNSGEVAGQHVNHAHLHLLPRYENEQMAGKGIRYLFKSSLNSRTEKEEGEIRF</sequence>
<dbReference type="InterPro" id="IPR011146">
    <property type="entry name" value="HIT-like"/>
</dbReference>
<dbReference type="Gene3D" id="3.30.428.10">
    <property type="entry name" value="HIT-like"/>
    <property type="match status" value="1"/>
</dbReference>
<feature type="domain" description="HIT" evidence="2">
    <location>
        <begin position="43"/>
        <end position="118"/>
    </location>
</feature>
<dbReference type="PANTHER" id="PTHR42997:SF1">
    <property type="entry name" value="AP-4-A PHOSPHORYLASE"/>
    <property type="match status" value="1"/>
</dbReference>
<organism evidence="3 4">
    <name type="scientific">Oceanobacillus jeddahense</name>
    <dbReference type="NCBI Taxonomy" id="1462527"/>
    <lineage>
        <taxon>Bacteria</taxon>
        <taxon>Bacillati</taxon>
        <taxon>Bacillota</taxon>
        <taxon>Bacilli</taxon>
        <taxon>Bacillales</taxon>
        <taxon>Bacillaceae</taxon>
        <taxon>Oceanobacillus</taxon>
    </lineage>
</organism>
<dbReference type="Proteomes" id="UP001059773">
    <property type="component" value="Chromosome"/>
</dbReference>
<dbReference type="EMBL" id="CP101914">
    <property type="protein sequence ID" value="UUI05229.1"/>
    <property type="molecule type" value="Genomic_DNA"/>
</dbReference>
<accession>A0ABY5K3D3</accession>
<dbReference type="PROSITE" id="PS51084">
    <property type="entry name" value="HIT_2"/>
    <property type="match status" value="1"/>
</dbReference>
<dbReference type="InterPro" id="IPR036265">
    <property type="entry name" value="HIT-like_sf"/>
</dbReference>
<reference evidence="3" key="1">
    <citation type="submission" date="2022-07" db="EMBL/GenBank/DDBJ databases">
        <title>FELIX.</title>
        <authorList>
            <person name="Wan K.H."/>
            <person name="Park S."/>
            <person name="Lawrence Q."/>
            <person name="Eichenberger J.P."/>
            <person name="Booth B.W."/>
            <person name="Piaggio A.J."/>
            <person name="Chandler J.C."/>
            <person name="Franklin A.B."/>
            <person name="Celniker S.E."/>
        </authorList>
    </citation>
    <scope>NUCLEOTIDE SEQUENCE</scope>
    <source>
        <strain evidence="3">QA-1986 374</strain>
    </source>
</reference>
<evidence type="ECO:0000313" key="4">
    <source>
        <dbReference type="Proteomes" id="UP001059773"/>
    </source>
</evidence>
<evidence type="ECO:0000259" key="2">
    <source>
        <dbReference type="PROSITE" id="PS51084"/>
    </source>
</evidence>
<keyword evidence="4" id="KW-1185">Reference proteome</keyword>
<dbReference type="InterPro" id="IPR052908">
    <property type="entry name" value="AP-4-A_phosphorylase"/>
</dbReference>
<proteinExistence type="predicted"/>
<evidence type="ECO:0000313" key="3">
    <source>
        <dbReference type="EMBL" id="UUI05229.1"/>
    </source>
</evidence>
<gene>
    <name evidence="3" type="ORF">NP439_11545</name>
</gene>
<dbReference type="Pfam" id="PF01230">
    <property type="entry name" value="HIT"/>
    <property type="match status" value="1"/>
</dbReference>
<protein>
    <submittedName>
        <fullName evidence="3">HIT domain-containing protein</fullName>
    </submittedName>
</protein>
<feature type="short sequence motif" description="Histidine triad motif" evidence="1">
    <location>
        <begin position="103"/>
        <end position="107"/>
    </location>
</feature>
<evidence type="ECO:0000256" key="1">
    <source>
        <dbReference type="PROSITE-ProRule" id="PRU00464"/>
    </source>
</evidence>
<dbReference type="PANTHER" id="PTHR42997">
    <property type="entry name" value="HIT FAMILY HYDROLASE"/>
    <property type="match status" value="1"/>
</dbReference>